<organism evidence="2 3">
    <name type="scientific">Glossina brevipalpis</name>
    <dbReference type="NCBI Taxonomy" id="37001"/>
    <lineage>
        <taxon>Eukaryota</taxon>
        <taxon>Metazoa</taxon>
        <taxon>Ecdysozoa</taxon>
        <taxon>Arthropoda</taxon>
        <taxon>Hexapoda</taxon>
        <taxon>Insecta</taxon>
        <taxon>Pterygota</taxon>
        <taxon>Neoptera</taxon>
        <taxon>Endopterygota</taxon>
        <taxon>Diptera</taxon>
        <taxon>Brachycera</taxon>
        <taxon>Muscomorpha</taxon>
        <taxon>Hippoboscoidea</taxon>
        <taxon>Glossinidae</taxon>
        <taxon>Glossina</taxon>
    </lineage>
</organism>
<evidence type="ECO:0000256" key="1">
    <source>
        <dbReference type="SAM" id="Phobius"/>
    </source>
</evidence>
<protein>
    <submittedName>
        <fullName evidence="2">Uncharacterized protein</fullName>
    </submittedName>
</protein>
<accession>A0A1A9X2T6</accession>
<dbReference type="AlphaFoldDB" id="A0A1A9X2T6"/>
<reference evidence="2" key="2">
    <citation type="submission" date="2020-05" db="UniProtKB">
        <authorList>
            <consortium name="EnsemblMetazoa"/>
        </authorList>
    </citation>
    <scope>IDENTIFICATION</scope>
    <source>
        <strain evidence="2">IAEA</strain>
    </source>
</reference>
<keyword evidence="1" id="KW-0472">Membrane</keyword>
<dbReference type="EnsemblMetazoa" id="GBRI042267-RA">
    <property type="protein sequence ID" value="GBRI042267-PA"/>
    <property type="gene ID" value="GBRI042267"/>
</dbReference>
<dbReference type="Proteomes" id="UP000091820">
    <property type="component" value="Unassembled WGS sequence"/>
</dbReference>
<dbReference type="VEuPathDB" id="VectorBase:GBRI042267"/>
<keyword evidence="1" id="KW-1133">Transmembrane helix</keyword>
<name>A0A1A9X2T6_9MUSC</name>
<keyword evidence="3" id="KW-1185">Reference proteome</keyword>
<proteinExistence type="predicted"/>
<evidence type="ECO:0000313" key="3">
    <source>
        <dbReference type="Proteomes" id="UP000091820"/>
    </source>
</evidence>
<evidence type="ECO:0000313" key="2">
    <source>
        <dbReference type="EnsemblMetazoa" id="GBRI042267-PA"/>
    </source>
</evidence>
<reference evidence="3" key="1">
    <citation type="submission" date="2014-03" db="EMBL/GenBank/DDBJ databases">
        <authorList>
            <person name="Aksoy S."/>
            <person name="Warren W."/>
            <person name="Wilson R.K."/>
        </authorList>
    </citation>
    <scope>NUCLEOTIDE SEQUENCE [LARGE SCALE GENOMIC DNA]</scope>
    <source>
        <strain evidence="3">IAEA</strain>
    </source>
</reference>
<sequence length="193" mass="22188">MKNQKNPFSVNGGKIKATFDLITTMPMHYFINTHTHIPQVFLKAKGLEETLIQILFNWKQLQKCLSHTIVAMTMRHHTFMNMFETLHGTIAITYCTGRASNIFHSIVSDFATAKAKENYKAIKRCLAKLAEGLTSIIIIILFFILPIGRIKTSSFMLYNETFIDVVFIFTQNYQILYELSLHYSCALGVSCRY</sequence>
<feature type="transmembrane region" description="Helical" evidence="1">
    <location>
        <begin position="129"/>
        <end position="148"/>
    </location>
</feature>
<keyword evidence="1" id="KW-0812">Transmembrane</keyword>